<evidence type="ECO:0000256" key="1">
    <source>
        <dbReference type="ARBA" id="ARBA00022450"/>
    </source>
</evidence>
<protein>
    <recommendedName>
        <fullName evidence="3">Ketoreductase domain-containing protein</fullName>
    </recommendedName>
</protein>
<dbReference type="GO" id="GO:0004312">
    <property type="term" value="F:fatty acid synthase activity"/>
    <property type="evidence" value="ECO:0007669"/>
    <property type="project" value="TreeGrafter"/>
</dbReference>
<dbReference type="InterPro" id="IPR050091">
    <property type="entry name" value="PKS_NRPS_Biosynth_Enz"/>
</dbReference>
<feature type="domain" description="Ketoreductase" evidence="3">
    <location>
        <begin position="294"/>
        <end position="485"/>
    </location>
</feature>
<dbReference type="Pfam" id="PF08659">
    <property type="entry name" value="KR"/>
    <property type="match status" value="1"/>
</dbReference>
<dbReference type="InterPro" id="IPR036291">
    <property type="entry name" value="NAD(P)-bd_dom_sf"/>
</dbReference>
<keyword evidence="1" id="KW-0596">Phosphopantetheine</keyword>
<evidence type="ECO:0000259" key="3">
    <source>
        <dbReference type="SMART" id="SM00822"/>
    </source>
</evidence>
<dbReference type="InterPro" id="IPR057326">
    <property type="entry name" value="KR_dom"/>
</dbReference>
<sequence length="633" mass="71005">MQVATVAEWAEELYDENLPRITEEVDSKFCCVTEWIEMPMPARDEELRRVLCRSGPFLRQEVITGLEEAEEMKFSRSPLNILCFGDASGVGNELFEILKRRKMLGKSSKMIEVWTDLYKADALSVETIAAYLSSVPAWDLILVTASADPAESNDPDDIIAWTDFLVKMMLYLSQALLKKPESIRKGLCVVTTGAFANDEESHTKASLGICVGGFMFGMLNTMRTEMSDIRMHYVDMEYQVDDLSLESLATEVTRNIGFGENSVRFYQGARYVARQVQAEPRYSTDFKFKTPATGVIAIGGGNGALGLVMGKYLLEHVHSEDDPNKKLTLEFISRSCRISGDGNLKLWQDIQQLAQEKNVLVQQVSCDVASRTAVETFIAQHGSELKGWIHSAGVLRDGLMINQTAEKFEDVYRPKSWAALYLSAALDTHCPNLEFLWMFSSVAVFGNPGQSNYSGANSFLDTLSRHRLALGRPSTVMQWAGWGEVGMASQLEGLAKKRMEESHIPLFTNAQGLHGMDVGLSTGLPVFCVMRYNTASFLKEINKSSKNPNDIYFTRFWSAQAPAKALDELDLYEAVVNQFHKPKAILYDFFIDHFDYFNPKPIHTIVVPSLAYDDDIEDADPKKFKNKHASKTK</sequence>
<dbReference type="PANTHER" id="PTHR43775">
    <property type="entry name" value="FATTY ACID SYNTHASE"/>
    <property type="match status" value="1"/>
</dbReference>
<accession>A0A7S3K4W9</accession>
<dbReference type="GO" id="GO:0006633">
    <property type="term" value="P:fatty acid biosynthetic process"/>
    <property type="evidence" value="ECO:0007669"/>
    <property type="project" value="TreeGrafter"/>
</dbReference>
<name>A0A7S3K4W9_9STRA</name>
<dbReference type="InterPro" id="IPR013968">
    <property type="entry name" value="PKS_KR"/>
</dbReference>
<dbReference type="PANTHER" id="PTHR43775:SF37">
    <property type="entry name" value="SI:DKEY-61P9.11"/>
    <property type="match status" value="1"/>
</dbReference>
<dbReference type="SUPFAM" id="SSF51735">
    <property type="entry name" value="NAD(P)-binding Rossmann-fold domains"/>
    <property type="match status" value="2"/>
</dbReference>
<evidence type="ECO:0000313" key="4">
    <source>
        <dbReference type="EMBL" id="CAE0374957.1"/>
    </source>
</evidence>
<proteinExistence type="predicted"/>
<dbReference type="EMBL" id="HBIJ01023801">
    <property type="protein sequence ID" value="CAE0374957.1"/>
    <property type="molecule type" value="Transcribed_RNA"/>
</dbReference>
<dbReference type="AlphaFoldDB" id="A0A7S3K4W9"/>
<reference evidence="4" key="1">
    <citation type="submission" date="2021-01" db="EMBL/GenBank/DDBJ databases">
        <authorList>
            <person name="Corre E."/>
            <person name="Pelletier E."/>
            <person name="Niang G."/>
            <person name="Scheremetjew M."/>
            <person name="Finn R."/>
            <person name="Kale V."/>
            <person name="Holt S."/>
            <person name="Cochrane G."/>
            <person name="Meng A."/>
            <person name="Brown T."/>
            <person name="Cohen L."/>
        </authorList>
    </citation>
    <scope>NUCLEOTIDE SEQUENCE</scope>
    <source>
        <strain evidence="4">CCMP1510</strain>
    </source>
</reference>
<evidence type="ECO:0000256" key="2">
    <source>
        <dbReference type="ARBA" id="ARBA00022553"/>
    </source>
</evidence>
<dbReference type="Gene3D" id="3.40.50.720">
    <property type="entry name" value="NAD(P)-binding Rossmann-like Domain"/>
    <property type="match status" value="1"/>
</dbReference>
<dbReference type="SMART" id="SM00822">
    <property type="entry name" value="PKS_KR"/>
    <property type="match status" value="1"/>
</dbReference>
<keyword evidence="2" id="KW-0597">Phosphoprotein</keyword>
<gene>
    <name evidence="4" type="ORF">ALAG00032_LOCUS15761</name>
</gene>
<organism evidence="4">
    <name type="scientific">Aureoumbra lagunensis</name>
    <dbReference type="NCBI Taxonomy" id="44058"/>
    <lineage>
        <taxon>Eukaryota</taxon>
        <taxon>Sar</taxon>
        <taxon>Stramenopiles</taxon>
        <taxon>Ochrophyta</taxon>
        <taxon>Pelagophyceae</taxon>
        <taxon>Pelagomonadales</taxon>
        <taxon>Aureoumbra</taxon>
    </lineage>
</organism>